<dbReference type="OrthoDB" id="5952526at2759"/>
<comment type="caution">
    <text evidence="2">The sequence shown here is derived from an EMBL/GenBank/DDBJ whole genome shotgun (WGS) entry which is preliminary data.</text>
</comment>
<dbReference type="STRING" id="33097.A0A150GK00"/>
<feature type="compositionally biased region" description="Pro residues" evidence="1">
    <location>
        <begin position="1536"/>
        <end position="1549"/>
    </location>
</feature>
<feature type="compositionally biased region" description="Low complexity" evidence="1">
    <location>
        <begin position="1433"/>
        <end position="1457"/>
    </location>
</feature>
<feature type="compositionally biased region" description="Basic and acidic residues" evidence="1">
    <location>
        <begin position="208"/>
        <end position="223"/>
    </location>
</feature>
<accession>A0A150GK00</accession>
<sequence>MAQDWDPASPPPASKWQRATADRADAAPTWGLRGAWLARLAASRLRAVLEVQSRLAALYPDAAICHMPSEAIQMGLPRGKGTAGASSEEGEENEEDEEGEGGGRAAGSAPATVAKEPRAAGVATMEAGAAGALESVAVVAPPSKAAVAPAAAMAPAAAEGPRAQDGMPTTRGPGDAQAGKADDEEGVGGAAGQAPAFMAVGASGSAAEDAKKEEEAGMAREMDEAAGPPGTAIDCNQFVANAAMHGDAYSWHVDADPSTLPFPSPWTLEYGQYINREPGRPLFVSLLLYLNARWDREWDAETLFLDTPSDCGVLVRPKPYRAVLLDQDILHRLSTPSLTAAGRPRYSLVWKLVFLPRRPGQRLSLARPQWGRPSAFGSAALLERVMAGLAAGGKRDGAGGTSDGGDTGGGNAAVARPPNGGASRGPGDGREQSHGDGEGDSGTPRCQQQQQPMQQMQELGQQRAAPARRTSQSGQPQLQPQPAQVTPRQQQEKGAAALVEAVPLVQGQAVELCRPGGGRPEKLVVAGPGWDAGMQQQQGREDGGAPAEEYWEWLVKSPPTPESPYGSEMLRALIAAVSPKFAVKRPEGYVPRTPSSISSSRYVRSDVWGWSVPTSPGGAAASAAAAAAASAAGLENDMGLGGSAGSEFPPLHSPQENSEGQEDGAGADGHPTQEVTWLAAAPDWQQQQQLHPSGARSGSFDANAEIAHHRRRHHHHQQDLPQHCDTPASAPSAEELAEREREPPPLQRTPGSVLATPAKSRFFRLQLHPLAAGAEEEADPHAGLLPPLTAIQSCQKAASPSAITVGFAGGRRRTSSNGGAAEPGSLVARTPRAGPPHTTTYNAQMRNVTFASPGGNCHAPFHVPSVWRPGAGPPRRTSTGGAPTPIAGSISGGGAYASPPNSGRRTPPVKHPLTWEPPPLKLKPRGEPRLRGREARARHRQPYFPSPRSSSGAAPGVGVSVSVGVSTSISSISTSVFLSNESVALPPLSTASSLQASRSNSGVGRLEAIGGGRTSQAQAMAQTALGSSAGVAGGTSGRTGVAAEGDDTRWAVASLKNPLLQSHGYGALSAVDADADAAPLAASGSITAVDEAETHRTTVRRSCFSASAARDTVTLRAPAHESDLSGVPTPAAAAAAARTSAMASVAASMPVQRDTAVHAPAAPALLSVLLRPDSARTDYGSPPSPLAIATATETNTIVTVGATARASSASTIASPTAAMGWRSRWHTDSHGQGHPSTSPGSSASGRGASVTASSVFSFHMGQAAEVAAPPAHAAGAWATGSGRAVTPTVERPAGLPLAPRRRDVAGVLGPEPEGGVAEAEAAVLGGSRPLYRPQRRRWALPPLAVDAATSPPGSPRVVLLPVPEDAEDGGASFVAAAAVAASPSPRLNRLLGSGSNRRYSSGGGSSRPGSGRRIDGGAGREREQAASSGGGAVAVVRQGTGPRGVVAVAVPGPAADPSSSENTPREADHCSGSDCAPALSCGSGRSTGGSRSGALTSSGDSWGSAAARERLYRPRYRPAEGEKCSLRPPSRGPSTLPGPKPLRPQPLRL</sequence>
<feature type="region of interest" description="Disordered" evidence="1">
    <location>
        <begin position="708"/>
        <end position="753"/>
    </location>
</feature>
<feature type="region of interest" description="Disordered" evidence="1">
    <location>
        <begin position="157"/>
        <end position="230"/>
    </location>
</feature>
<dbReference type="PANTHER" id="PTHR35169:SF1">
    <property type="entry name" value="PROLYL 4-HYDROXYLASE ALPHA SUBUNIT FE(2+) 2OG DIOXYGENASE DOMAIN-CONTAINING PROTEIN"/>
    <property type="match status" value="1"/>
</dbReference>
<feature type="compositionally biased region" description="Low complexity" evidence="1">
    <location>
        <begin position="1235"/>
        <end position="1248"/>
    </location>
</feature>
<dbReference type="Proteomes" id="UP000075714">
    <property type="component" value="Unassembled WGS sequence"/>
</dbReference>
<dbReference type="EMBL" id="LSYV01000018">
    <property type="protein sequence ID" value="KXZ50143.1"/>
    <property type="molecule type" value="Genomic_DNA"/>
</dbReference>
<feature type="compositionally biased region" description="Basic and acidic residues" evidence="1">
    <location>
        <begin position="1507"/>
        <end position="1525"/>
    </location>
</feature>
<evidence type="ECO:0000313" key="2">
    <source>
        <dbReference type="EMBL" id="KXZ50143.1"/>
    </source>
</evidence>
<protein>
    <recommendedName>
        <fullName evidence="4">Fe2OG dioxygenase domain-containing protein</fullName>
    </recommendedName>
</protein>
<evidence type="ECO:0000256" key="1">
    <source>
        <dbReference type="SAM" id="MobiDB-lite"/>
    </source>
</evidence>
<feature type="region of interest" description="Disordered" evidence="1">
    <location>
        <begin position="1386"/>
        <end position="1549"/>
    </location>
</feature>
<dbReference type="Gene3D" id="2.60.120.620">
    <property type="entry name" value="q2cbj1_9rhob like domain"/>
    <property type="match status" value="1"/>
</dbReference>
<name>A0A150GK00_GONPE</name>
<feature type="compositionally biased region" description="Low complexity" evidence="1">
    <location>
        <begin position="192"/>
        <end position="207"/>
    </location>
</feature>
<feature type="region of interest" description="Disordered" evidence="1">
    <location>
        <begin position="74"/>
        <end position="117"/>
    </location>
</feature>
<reference evidence="3" key="1">
    <citation type="journal article" date="2016" name="Nat. Commun.">
        <title>The Gonium pectorale genome demonstrates co-option of cell cycle regulation during the evolution of multicellularity.</title>
        <authorList>
            <person name="Hanschen E.R."/>
            <person name="Marriage T.N."/>
            <person name="Ferris P.J."/>
            <person name="Hamaji T."/>
            <person name="Toyoda A."/>
            <person name="Fujiyama A."/>
            <person name="Neme R."/>
            <person name="Noguchi H."/>
            <person name="Minakuchi Y."/>
            <person name="Suzuki M."/>
            <person name="Kawai-Toyooka H."/>
            <person name="Smith D.R."/>
            <person name="Sparks H."/>
            <person name="Anderson J."/>
            <person name="Bakaric R."/>
            <person name="Luria V."/>
            <person name="Karger A."/>
            <person name="Kirschner M.W."/>
            <person name="Durand P.M."/>
            <person name="Michod R.E."/>
            <person name="Nozaki H."/>
            <person name="Olson B.J."/>
        </authorList>
    </citation>
    <scope>NUCLEOTIDE SEQUENCE [LARGE SCALE GENOMIC DNA]</scope>
    <source>
        <strain evidence="3">NIES-2863</strain>
    </source>
</reference>
<feature type="compositionally biased region" description="Gly residues" evidence="1">
    <location>
        <begin position="398"/>
        <end position="411"/>
    </location>
</feature>
<feature type="compositionally biased region" description="Basic and acidic residues" evidence="1">
    <location>
        <begin position="427"/>
        <end position="437"/>
    </location>
</feature>
<feature type="region of interest" description="Disordered" evidence="1">
    <location>
        <begin position="1"/>
        <end position="22"/>
    </location>
</feature>
<feature type="region of interest" description="Disordered" evidence="1">
    <location>
        <begin position="1225"/>
        <end position="1248"/>
    </location>
</feature>
<dbReference type="PANTHER" id="PTHR35169">
    <property type="entry name" value="FE2OG DIOXYGENASE DOMAIN-CONTAINING PROTEIN"/>
    <property type="match status" value="1"/>
</dbReference>
<feature type="region of interest" description="Disordered" evidence="1">
    <location>
        <begin position="869"/>
        <end position="956"/>
    </location>
</feature>
<feature type="compositionally biased region" description="Low complexity" evidence="1">
    <location>
        <begin position="946"/>
        <end position="956"/>
    </location>
</feature>
<organism evidence="2 3">
    <name type="scientific">Gonium pectorale</name>
    <name type="common">Green alga</name>
    <dbReference type="NCBI Taxonomy" id="33097"/>
    <lineage>
        <taxon>Eukaryota</taxon>
        <taxon>Viridiplantae</taxon>
        <taxon>Chlorophyta</taxon>
        <taxon>core chlorophytes</taxon>
        <taxon>Chlorophyceae</taxon>
        <taxon>CS clade</taxon>
        <taxon>Chlamydomonadales</taxon>
        <taxon>Volvocaceae</taxon>
        <taxon>Gonium</taxon>
    </lineage>
</organism>
<feature type="compositionally biased region" description="Low complexity" evidence="1">
    <location>
        <begin position="447"/>
        <end position="462"/>
    </location>
</feature>
<feature type="compositionally biased region" description="Low complexity" evidence="1">
    <location>
        <begin position="619"/>
        <end position="632"/>
    </location>
</feature>
<feature type="compositionally biased region" description="Acidic residues" evidence="1">
    <location>
        <begin position="88"/>
        <end position="100"/>
    </location>
</feature>
<proteinExistence type="predicted"/>
<feature type="region of interest" description="Disordered" evidence="1">
    <location>
        <begin position="810"/>
        <end position="836"/>
    </location>
</feature>
<feature type="region of interest" description="Disordered" evidence="1">
    <location>
        <begin position="393"/>
        <end position="494"/>
    </location>
</feature>
<gene>
    <name evidence="2" type="ORF">GPECTOR_17g779</name>
</gene>
<evidence type="ECO:0000313" key="3">
    <source>
        <dbReference type="Proteomes" id="UP000075714"/>
    </source>
</evidence>
<keyword evidence="3" id="KW-1185">Reference proteome</keyword>
<feature type="compositionally biased region" description="Basic and acidic residues" evidence="1">
    <location>
        <begin position="1412"/>
        <end position="1424"/>
    </location>
</feature>
<feature type="region of interest" description="Disordered" evidence="1">
    <location>
        <begin position="613"/>
        <end position="673"/>
    </location>
</feature>
<feature type="compositionally biased region" description="Low complexity" evidence="1">
    <location>
        <begin position="472"/>
        <end position="487"/>
    </location>
</feature>
<evidence type="ECO:0008006" key="4">
    <source>
        <dbReference type="Google" id="ProtNLM"/>
    </source>
</evidence>
<feature type="compositionally biased region" description="Basic and acidic residues" evidence="1">
    <location>
        <begin position="924"/>
        <end position="935"/>
    </location>
</feature>